<reference evidence="2 3" key="1">
    <citation type="submission" date="2018-08" db="EMBL/GenBank/DDBJ databases">
        <title>Sequencing the genomes of 1000 actinobacteria strains.</title>
        <authorList>
            <person name="Klenk H.-P."/>
        </authorList>
    </citation>
    <scope>NUCLEOTIDE SEQUENCE [LARGE SCALE GENOMIC DNA]</scope>
    <source>
        <strain evidence="2 3">DSM 44099</strain>
    </source>
</reference>
<dbReference type="InterPro" id="IPR051604">
    <property type="entry name" value="Ergot_Alk_Oxidoreductase"/>
</dbReference>
<evidence type="ECO:0000259" key="1">
    <source>
        <dbReference type="Pfam" id="PF05368"/>
    </source>
</evidence>
<evidence type="ECO:0000313" key="3">
    <source>
        <dbReference type="Proteomes" id="UP000256913"/>
    </source>
</evidence>
<name>A0A3D9ZB46_9ACTN</name>
<dbReference type="InterPro" id="IPR008030">
    <property type="entry name" value="NmrA-like"/>
</dbReference>
<accession>A0A3D9ZB46</accession>
<dbReference type="Proteomes" id="UP000256913">
    <property type="component" value="Unassembled WGS sequence"/>
</dbReference>
<organism evidence="2 3">
    <name type="scientific">Asanoa ferruginea</name>
    <dbReference type="NCBI Taxonomy" id="53367"/>
    <lineage>
        <taxon>Bacteria</taxon>
        <taxon>Bacillati</taxon>
        <taxon>Actinomycetota</taxon>
        <taxon>Actinomycetes</taxon>
        <taxon>Micromonosporales</taxon>
        <taxon>Micromonosporaceae</taxon>
        <taxon>Asanoa</taxon>
    </lineage>
</organism>
<dbReference type="PANTHER" id="PTHR43162:SF1">
    <property type="entry name" value="PRESTALK A DIFFERENTIATION PROTEIN A"/>
    <property type="match status" value="1"/>
</dbReference>
<dbReference type="Gene3D" id="3.90.25.10">
    <property type="entry name" value="UDP-galactose 4-epimerase, domain 1"/>
    <property type="match status" value="1"/>
</dbReference>
<feature type="domain" description="NmrA-like" evidence="1">
    <location>
        <begin position="2"/>
        <end position="231"/>
    </location>
</feature>
<keyword evidence="3" id="KW-1185">Reference proteome</keyword>
<dbReference type="EMBL" id="QUMQ01000001">
    <property type="protein sequence ID" value="REF94636.1"/>
    <property type="molecule type" value="Genomic_DNA"/>
</dbReference>
<evidence type="ECO:0000313" key="2">
    <source>
        <dbReference type="EMBL" id="REF94636.1"/>
    </source>
</evidence>
<comment type="caution">
    <text evidence="2">The sequence shown here is derived from an EMBL/GenBank/DDBJ whole genome shotgun (WGS) entry which is preliminary data.</text>
</comment>
<dbReference type="Pfam" id="PF05368">
    <property type="entry name" value="NmrA"/>
    <property type="match status" value="1"/>
</dbReference>
<protein>
    <submittedName>
        <fullName evidence="2">Uncharacterized protein YbjT (DUF2867 family)</fullName>
    </submittedName>
</protein>
<gene>
    <name evidence="2" type="ORF">DFJ67_0576</name>
</gene>
<dbReference type="PANTHER" id="PTHR43162">
    <property type="match status" value="1"/>
</dbReference>
<dbReference type="SUPFAM" id="SSF51735">
    <property type="entry name" value="NAD(P)-binding Rossmann-fold domains"/>
    <property type="match status" value="1"/>
</dbReference>
<dbReference type="Gene3D" id="3.40.50.720">
    <property type="entry name" value="NAD(P)-binding Rossmann-like Domain"/>
    <property type="match status" value="1"/>
</dbReference>
<proteinExistence type="predicted"/>
<sequence length="284" mass="30148">MIVVLGASGHVGSAVATALIEAGAPVRVVTRDARRGQPWRDRGADVAVVDVADTPALAAAFRGARRAFLLNPPAPVSTDTDAGERRTASSIVAALDGSGLEQVVAQSTYGAQPGDRIGDLSVLHEFEQAVARQPVPAHVVRGAYFMTNWVGVLTSARDDGLLPVMFPEDHVLPMVAPHDLGRIAADLLLTPETGNSLRHVEGPLRYTPREVATIMAEVLGRPVALRVVAREDWVAAFRSWGFSPEAAESYARMTAATVDGDPPTLVEVERQPTTLETFLAAARP</sequence>
<dbReference type="RefSeq" id="WP_170215729.1">
    <property type="nucleotide sequence ID" value="NZ_BONB01000092.1"/>
</dbReference>
<dbReference type="AlphaFoldDB" id="A0A3D9ZB46"/>
<dbReference type="InterPro" id="IPR036291">
    <property type="entry name" value="NAD(P)-bd_dom_sf"/>
</dbReference>